<dbReference type="CDD" id="cd05931">
    <property type="entry name" value="FAAL"/>
    <property type="match status" value="1"/>
</dbReference>
<organism evidence="5 6">
    <name type="scientific">Halopolyspora algeriensis</name>
    <dbReference type="NCBI Taxonomy" id="1500506"/>
    <lineage>
        <taxon>Bacteria</taxon>
        <taxon>Bacillati</taxon>
        <taxon>Actinomycetota</taxon>
        <taxon>Actinomycetes</taxon>
        <taxon>Actinomycetes incertae sedis</taxon>
        <taxon>Halopolyspora</taxon>
    </lineage>
</organism>
<keyword evidence="2" id="KW-0436">Ligase</keyword>
<proteinExistence type="inferred from homology"/>
<dbReference type="AlphaFoldDB" id="A0A368VFK8"/>
<dbReference type="GO" id="GO:0016874">
    <property type="term" value="F:ligase activity"/>
    <property type="evidence" value="ECO:0007669"/>
    <property type="project" value="UniProtKB-KW"/>
</dbReference>
<dbReference type="Proteomes" id="UP000253495">
    <property type="component" value="Unassembled WGS sequence"/>
</dbReference>
<evidence type="ECO:0000313" key="6">
    <source>
        <dbReference type="Proteomes" id="UP000253495"/>
    </source>
</evidence>
<dbReference type="Gene3D" id="3.40.50.12780">
    <property type="entry name" value="N-terminal domain of ligase-like"/>
    <property type="match status" value="1"/>
</dbReference>
<reference evidence="5 6" key="1">
    <citation type="submission" date="2018-07" db="EMBL/GenBank/DDBJ databases">
        <title>Genomic Encyclopedia of Type Strains, Phase III (KMG-III): the genomes of soil and plant-associated and newly described type strains.</title>
        <authorList>
            <person name="Whitman W."/>
        </authorList>
    </citation>
    <scope>NUCLEOTIDE SEQUENCE [LARGE SCALE GENOMIC DNA]</scope>
    <source>
        <strain evidence="5 6">CECT 8575</strain>
    </source>
</reference>
<dbReference type="EMBL" id="QPJC01000013">
    <property type="protein sequence ID" value="RCW39940.1"/>
    <property type="molecule type" value="Genomic_DNA"/>
</dbReference>
<dbReference type="PANTHER" id="PTHR22754">
    <property type="entry name" value="DISCO-INTERACTING PROTEIN 2 DIP2 -RELATED"/>
    <property type="match status" value="1"/>
</dbReference>
<gene>
    <name evidence="5" type="ORF">DFQ14_11321</name>
</gene>
<dbReference type="GO" id="GO:0006633">
    <property type="term" value="P:fatty acid biosynthetic process"/>
    <property type="evidence" value="ECO:0007669"/>
    <property type="project" value="TreeGrafter"/>
</dbReference>
<feature type="domain" description="AMP-dependent synthetase/ligase" evidence="4">
    <location>
        <begin position="26"/>
        <end position="408"/>
    </location>
</feature>
<dbReference type="NCBIfam" id="NF005850">
    <property type="entry name" value="PRK07768.1"/>
    <property type="match status" value="1"/>
</dbReference>
<accession>A0A368VFK8</accession>
<dbReference type="InterPro" id="IPR045851">
    <property type="entry name" value="AMP-bd_C_sf"/>
</dbReference>
<name>A0A368VFK8_9ACTN</name>
<evidence type="ECO:0000313" key="5">
    <source>
        <dbReference type="EMBL" id="RCW39940.1"/>
    </source>
</evidence>
<dbReference type="SUPFAM" id="SSF56801">
    <property type="entry name" value="Acetyl-CoA synthetase-like"/>
    <property type="match status" value="1"/>
</dbReference>
<evidence type="ECO:0000259" key="4">
    <source>
        <dbReference type="Pfam" id="PF00501"/>
    </source>
</evidence>
<keyword evidence="6" id="KW-1185">Reference proteome</keyword>
<feature type="region of interest" description="Disordered" evidence="3">
    <location>
        <begin position="7"/>
        <end position="26"/>
    </location>
</feature>
<dbReference type="InterPro" id="IPR000873">
    <property type="entry name" value="AMP-dep_synth/lig_dom"/>
</dbReference>
<evidence type="ECO:0000256" key="1">
    <source>
        <dbReference type="ARBA" id="ARBA00006432"/>
    </source>
</evidence>
<dbReference type="InterPro" id="IPR042099">
    <property type="entry name" value="ANL_N_sf"/>
</dbReference>
<dbReference type="Gene3D" id="3.30.300.30">
    <property type="match status" value="1"/>
</dbReference>
<dbReference type="GO" id="GO:0070566">
    <property type="term" value="F:adenylyltransferase activity"/>
    <property type="evidence" value="ECO:0007669"/>
    <property type="project" value="TreeGrafter"/>
</dbReference>
<dbReference type="PANTHER" id="PTHR22754:SF32">
    <property type="entry name" value="DISCO-INTERACTING PROTEIN 2"/>
    <property type="match status" value="1"/>
</dbReference>
<sequence length="551" mass="58247">MDTLVASALDNSGAHARGITTGAPEQPRRRTWNEVHSEALRIAGALRTPDGRPAVGPGDVVAVLASDPALIAPTVQAVWLAGGSVTMLHQPTPRTDLAHWAQDTLRVLGMIEARLVLLGAPFEDLADVLEQHAMPYRKLHDLAGTAEPLAEPAATSEETTALLQLTSGSSADPKAVRITHGNLYANMRAMVTGAELDAESDVLVSWLPLFHDMGMVGCLTLPMATGLELVKVTPADFLVRPLLWPELISSYGGTVTAAPNFAYAIVGRRMARADDGDFDLSTLRFALNGAEPVDPEAVRAFTEAGARFGLRPESMVCAFGMAEATLAVSFAPLNRGVEIDTVDADELEKRRQAKPAGAETTHTRRFALLGRALQGLEVEVVDDSGAVLGRRKVGALRIRGQAVTPGYLTMDGPVPGQDSAGWLDTGDEGYLVDGQVVICGRRKDVIIMGGRNIYPVDIERSACEVDGVRAGNAAAVRQEPGSRRERFAVVLESGVAGDDVAEKALGKEVTARVVDAVGVRPSAVVVVEPGTLPKTPSGKLKRAATAELVPE</sequence>
<comment type="caution">
    <text evidence="5">The sequence shown here is derived from an EMBL/GenBank/DDBJ whole genome shotgun (WGS) entry which is preliminary data.</text>
</comment>
<evidence type="ECO:0000256" key="2">
    <source>
        <dbReference type="ARBA" id="ARBA00022598"/>
    </source>
</evidence>
<evidence type="ECO:0000256" key="3">
    <source>
        <dbReference type="SAM" id="MobiDB-lite"/>
    </source>
</evidence>
<dbReference type="Pfam" id="PF00501">
    <property type="entry name" value="AMP-binding"/>
    <property type="match status" value="1"/>
</dbReference>
<protein>
    <submittedName>
        <fullName evidence="5">Fatty-acyl-CoA synthase</fullName>
    </submittedName>
</protein>
<dbReference type="InterPro" id="IPR040097">
    <property type="entry name" value="FAAL/FAAC"/>
</dbReference>
<comment type="similarity">
    <text evidence="1">Belongs to the ATP-dependent AMP-binding enzyme family.</text>
</comment>
<dbReference type="GO" id="GO:0005886">
    <property type="term" value="C:plasma membrane"/>
    <property type="evidence" value="ECO:0007669"/>
    <property type="project" value="TreeGrafter"/>
</dbReference>